<evidence type="ECO:0000313" key="3">
    <source>
        <dbReference type="Proteomes" id="UP000298017"/>
    </source>
</evidence>
<gene>
    <name evidence="2" type="ORF">E4P33_05405</name>
</gene>
<name>A0AAX2SEB7_KOCRH</name>
<comment type="caution">
    <text evidence="2">The sequence shown here is derived from an EMBL/GenBank/DDBJ whole genome shotgun (WGS) entry which is preliminary data.</text>
</comment>
<dbReference type="RefSeq" id="WP_135010467.1">
    <property type="nucleotide sequence ID" value="NZ_JAYEXM010000004.1"/>
</dbReference>
<reference evidence="2 3" key="1">
    <citation type="submission" date="2019-03" db="EMBL/GenBank/DDBJ databases">
        <title>Genome Sequencing and Assembly of Various Microbes Isolated from Alder Root Nodule.</title>
        <authorList>
            <person name="Swanson E."/>
            <person name="Sevigny J.L."/>
            <person name="Pesce C."/>
            <person name="Davis I."/>
            <person name="Kleiner V."/>
            <person name="Tisa L."/>
        </authorList>
    </citation>
    <scope>NUCLEOTIDE SEQUENCE [LARGE SCALE GENOMIC DNA]</scope>
    <source>
        <strain evidence="2 3">4R-31</strain>
    </source>
</reference>
<organism evidence="2 3">
    <name type="scientific">Kocuria rhizophila</name>
    <dbReference type="NCBI Taxonomy" id="72000"/>
    <lineage>
        <taxon>Bacteria</taxon>
        <taxon>Bacillati</taxon>
        <taxon>Actinomycetota</taxon>
        <taxon>Actinomycetes</taxon>
        <taxon>Micrococcales</taxon>
        <taxon>Micrococcaceae</taxon>
        <taxon>Kocuria</taxon>
    </lineage>
</organism>
<dbReference type="Proteomes" id="UP000298017">
    <property type="component" value="Unassembled WGS sequence"/>
</dbReference>
<protein>
    <recommendedName>
        <fullName evidence="4">DUF4192 domain-containing protein</fullName>
    </recommendedName>
</protein>
<keyword evidence="3" id="KW-1185">Reference proteome</keyword>
<evidence type="ECO:0000256" key="1">
    <source>
        <dbReference type="SAM" id="MobiDB-lite"/>
    </source>
</evidence>
<dbReference type="EMBL" id="SPNK01000004">
    <property type="protein sequence ID" value="TFI01979.1"/>
    <property type="molecule type" value="Genomic_DNA"/>
</dbReference>
<evidence type="ECO:0008006" key="4">
    <source>
        <dbReference type="Google" id="ProtNLM"/>
    </source>
</evidence>
<proteinExistence type="predicted"/>
<accession>A0AAX2SEB7</accession>
<evidence type="ECO:0000313" key="2">
    <source>
        <dbReference type="EMBL" id="TFI01979.1"/>
    </source>
</evidence>
<sequence length="431" mass="47004">MTVAPESTPTVTVRRCEDLLALIPHQLGHSPCDGTVLFLPVRDGHALCLSLDTPDSRVDLPAVAENLAGLLAGTPHRGELVVVVYWATETGDAVTEASGALARWRRIVDLTGFELLRQLVVGPTHWWDADEPERALPVRLIRDSPVNAQLVAEGSGAEPPLLRDDPVWRSCVQERGAHLREALRHCADRNPRETADRHAAAPPPRSASSQDLTVGQARAQLAAWSAAGHRVGRNRNRWVAEVLAWPDRELLRLLDDLEDDLSRDALLYMWLTGNPERAAAALVGLHAASRRLEGGAPGHLDPDADTIDEALRCIAAVSGEWDGPPHWDSVDSAHRVLQVLDAVLAAKAGDEDRGREARTTVVAVLAQLEHYRGRSLTAARLLEGHCHEGSAPGAGRHAVSDVRRRLSTLPTPWWCSSRATAWPGRHHWSRG</sequence>
<feature type="region of interest" description="Disordered" evidence="1">
    <location>
        <begin position="191"/>
        <end position="214"/>
    </location>
</feature>
<dbReference type="AlphaFoldDB" id="A0AAX2SEB7"/>